<organism evidence="2 3">
    <name type="scientific">Ensete ventricosum</name>
    <name type="common">Abyssinian banana</name>
    <name type="synonym">Musa ensete</name>
    <dbReference type="NCBI Taxonomy" id="4639"/>
    <lineage>
        <taxon>Eukaryota</taxon>
        <taxon>Viridiplantae</taxon>
        <taxon>Streptophyta</taxon>
        <taxon>Embryophyta</taxon>
        <taxon>Tracheophyta</taxon>
        <taxon>Spermatophyta</taxon>
        <taxon>Magnoliopsida</taxon>
        <taxon>Liliopsida</taxon>
        <taxon>Zingiberales</taxon>
        <taxon>Musaceae</taxon>
        <taxon>Ensete</taxon>
    </lineage>
</organism>
<feature type="region of interest" description="Disordered" evidence="1">
    <location>
        <begin position="57"/>
        <end position="91"/>
    </location>
</feature>
<protein>
    <submittedName>
        <fullName evidence="2">Uncharacterized protein</fullName>
    </submittedName>
</protein>
<name>A0A427AI63_ENSVE</name>
<sequence>MELSPSSSFNLTNSFCTLSKCRFIRHNCALRELVESEERVSSSGRWGVLVAGDDLSTVVPRGPEGSFEEGYRPSSSSRRGTGGHPSQARGSDSTFREVCYWEEEEGLSSGLGSLLGDKGLFPGSLRVPPNSGYSGGIYTCGSKGGCTETINADGVLDRLDGIVSHRALSSPVPGASVGRIRA</sequence>
<dbReference type="Proteomes" id="UP000287651">
    <property type="component" value="Unassembled WGS sequence"/>
</dbReference>
<accession>A0A427AI63</accession>
<dbReference type="EMBL" id="AMZH03002338">
    <property type="protein sequence ID" value="RRT75925.1"/>
    <property type="molecule type" value="Genomic_DNA"/>
</dbReference>
<evidence type="ECO:0000313" key="2">
    <source>
        <dbReference type="EMBL" id="RRT75925.1"/>
    </source>
</evidence>
<evidence type="ECO:0000256" key="1">
    <source>
        <dbReference type="SAM" id="MobiDB-lite"/>
    </source>
</evidence>
<dbReference type="AlphaFoldDB" id="A0A427AI63"/>
<gene>
    <name evidence="2" type="ORF">B296_00012991</name>
</gene>
<comment type="caution">
    <text evidence="2">The sequence shown here is derived from an EMBL/GenBank/DDBJ whole genome shotgun (WGS) entry which is preliminary data.</text>
</comment>
<evidence type="ECO:0000313" key="3">
    <source>
        <dbReference type="Proteomes" id="UP000287651"/>
    </source>
</evidence>
<proteinExistence type="predicted"/>
<reference evidence="2 3" key="1">
    <citation type="journal article" date="2014" name="Agronomy (Basel)">
        <title>A Draft Genome Sequence for Ensete ventricosum, the Drought-Tolerant Tree Against Hunger.</title>
        <authorList>
            <person name="Harrison J."/>
            <person name="Moore K.A."/>
            <person name="Paszkiewicz K."/>
            <person name="Jones T."/>
            <person name="Grant M."/>
            <person name="Ambacheew D."/>
            <person name="Muzemil S."/>
            <person name="Studholme D.J."/>
        </authorList>
    </citation>
    <scope>NUCLEOTIDE SEQUENCE [LARGE SCALE GENOMIC DNA]</scope>
</reference>